<keyword evidence="6 12" id="KW-0418">Kinase</keyword>
<feature type="transmembrane region" description="Helical" evidence="10">
    <location>
        <begin position="39"/>
        <end position="57"/>
    </location>
</feature>
<feature type="region of interest" description="Disordered" evidence="9">
    <location>
        <begin position="267"/>
        <end position="289"/>
    </location>
</feature>
<sequence length="331" mass="34775">MRHPSVPPVRWLAVPLAVASALAQVGGSIGRAHASGGHVGALGVVLLLLGPLAILLLNRWPLVPLGVAITAAVAYAATGSRMGPIFVAPLAALVLEGVRRRAEWQSRARAARAASQDRTRAEERFAMARDLHDALGHRLTLINVHAGAALHTFDARPDNARQALTTIKAESHAALEEVRSVLDRLREPGAAAVRSPGPTLLDVAGLVTEGAGVRWSLEVTGERGEVPASVDAAAYRVVQEAVTNTHRHARAHHGRIRVRYADDTVSVSVADDGTGPSREARQESLADRGGQGLVGMRERVEALGGTLTLDAPSAGGFTVTAVLPRHQGLPR</sequence>
<dbReference type="GO" id="GO:0046983">
    <property type="term" value="F:protein dimerization activity"/>
    <property type="evidence" value="ECO:0007669"/>
    <property type="project" value="InterPro"/>
</dbReference>
<evidence type="ECO:0000256" key="8">
    <source>
        <dbReference type="ARBA" id="ARBA00023012"/>
    </source>
</evidence>
<keyword evidence="5" id="KW-0547">Nucleotide-binding</keyword>
<keyword evidence="7" id="KW-0067">ATP-binding</keyword>
<dbReference type="InterPro" id="IPR011712">
    <property type="entry name" value="Sig_transdc_His_kin_sub3_dim/P"/>
</dbReference>
<proteinExistence type="predicted"/>
<feature type="transmembrane region" description="Helical" evidence="10">
    <location>
        <begin position="62"/>
        <end position="78"/>
    </location>
</feature>
<dbReference type="Pfam" id="PF02518">
    <property type="entry name" value="HATPase_c"/>
    <property type="match status" value="1"/>
</dbReference>
<dbReference type="STRING" id="1194083.BN12_1030004"/>
<keyword evidence="10" id="KW-0812">Transmembrane</keyword>
<evidence type="ECO:0000259" key="11">
    <source>
        <dbReference type="PROSITE" id="PS50109"/>
    </source>
</evidence>
<dbReference type="AlphaFoldDB" id="A0A077LSN8"/>
<dbReference type="InterPro" id="IPR050482">
    <property type="entry name" value="Sensor_HK_TwoCompSys"/>
</dbReference>
<gene>
    <name evidence="12" type="ORF">BN12_1030004</name>
</gene>
<dbReference type="Gene3D" id="1.20.5.1930">
    <property type="match status" value="1"/>
</dbReference>
<dbReference type="RefSeq" id="WP_048552707.1">
    <property type="nucleotide sequence ID" value="NZ_HF570958.1"/>
</dbReference>
<evidence type="ECO:0000313" key="13">
    <source>
        <dbReference type="Proteomes" id="UP000035721"/>
    </source>
</evidence>
<organism evidence="12 13">
    <name type="scientific">Nostocoides japonicum T1-X7</name>
    <dbReference type="NCBI Taxonomy" id="1194083"/>
    <lineage>
        <taxon>Bacteria</taxon>
        <taxon>Bacillati</taxon>
        <taxon>Actinomycetota</taxon>
        <taxon>Actinomycetes</taxon>
        <taxon>Micrococcales</taxon>
        <taxon>Intrasporangiaceae</taxon>
        <taxon>Nostocoides</taxon>
    </lineage>
</organism>
<evidence type="ECO:0000256" key="4">
    <source>
        <dbReference type="ARBA" id="ARBA00022679"/>
    </source>
</evidence>
<evidence type="ECO:0000256" key="7">
    <source>
        <dbReference type="ARBA" id="ARBA00022840"/>
    </source>
</evidence>
<accession>A0A077LSN8</accession>
<feature type="domain" description="Histidine kinase" evidence="11">
    <location>
        <begin position="236"/>
        <end position="327"/>
    </location>
</feature>
<dbReference type="SMART" id="SM00387">
    <property type="entry name" value="HATPase_c"/>
    <property type="match status" value="1"/>
</dbReference>
<comment type="catalytic activity">
    <reaction evidence="1">
        <text>ATP + protein L-histidine = ADP + protein N-phospho-L-histidine.</text>
        <dbReference type="EC" id="2.7.13.3"/>
    </reaction>
</comment>
<dbReference type="GO" id="GO:0016020">
    <property type="term" value="C:membrane"/>
    <property type="evidence" value="ECO:0007669"/>
    <property type="project" value="InterPro"/>
</dbReference>
<evidence type="ECO:0000256" key="10">
    <source>
        <dbReference type="SAM" id="Phobius"/>
    </source>
</evidence>
<dbReference type="Proteomes" id="UP000035721">
    <property type="component" value="Unassembled WGS sequence"/>
</dbReference>
<keyword evidence="13" id="KW-1185">Reference proteome</keyword>
<keyword evidence="10" id="KW-0472">Membrane</keyword>
<dbReference type="PANTHER" id="PTHR24421">
    <property type="entry name" value="NITRATE/NITRITE SENSOR PROTEIN NARX-RELATED"/>
    <property type="match status" value="1"/>
</dbReference>
<dbReference type="PANTHER" id="PTHR24421:SF10">
    <property type="entry name" value="NITRATE_NITRITE SENSOR PROTEIN NARQ"/>
    <property type="match status" value="1"/>
</dbReference>
<evidence type="ECO:0000256" key="1">
    <source>
        <dbReference type="ARBA" id="ARBA00000085"/>
    </source>
</evidence>
<dbReference type="CDD" id="cd16917">
    <property type="entry name" value="HATPase_UhpB-NarQ-NarX-like"/>
    <property type="match status" value="1"/>
</dbReference>
<evidence type="ECO:0000313" key="12">
    <source>
        <dbReference type="EMBL" id="CCH76058.1"/>
    </source>
</evidence>
<dbReference type="PROSITE" id="PS50109">
    <property type="entry name" value="HIS_KIN"/>
    <property type="match status" value="1"/>
</dbReference>
<dbReference type="InterPro" id="IPR036890">
    <property type="entry name" value="HATPase_C_sf"/>
</dbReference>
<reference evidence="12 13" key="1">
    <citation type="journal article" date="2013" name="ISME J.">
        <title>A metabolic model for members of the genus Tetrasphaera involved in enhanced biological phosphorus removal.</title>
        <authorList>
            <person name="Kristiansen R."/>
            <person name="Nguyen H.T.T."/>
            <person name="Saunders A.M."/>
            <person name="Nielsen J.L."/>
            <person name="Wimmer R."/>
            <person name="Le V.Q."/>
            <person name="McIlroy S.J."/>
            <person name="Petrovski S."/>
            <person name="Seviour R.J."/>
            <person name="Calteau A."/>
            <person name="Nielsen K.L."/>
            <person name="Nielsen P.H."/>
        </authorList>
    </citation>
    <scope>NUCLEOTIDE SEQUENCE [LARGE SCALE GENOMIC DNA]</scope>
    <source>
        <strain evidence="12 13">T1-X7</strain>
    </source>
</reference>
<dbReference type="GO" id="GO:0000155">
    <property type="term" value="F:phosphorelay sensor kinase activity"/>
    <property type="evidence" value="ECO:0007669"/>
    <property type="project" value="InterPro"/>
</dbReference>
<evidence type="ECO:0000256" key="9">
    <source>
        <dbReference type="SAM" id="MobiDB-lite"/>
    </source>
</evidence>
<evidence type="ECO:0000256" key="3">
    <source>
        <dbReference type="ARBA" id="ARBA00022553"/>
    </source>
</evidence>
<keyword evidence="3" id="KW-0597">Phosphoprotein</keyword>
<dbReference type="Pfam" id="PF07730">
    <property type="entry name" value="HisKA_3"/>
    <property type="match status" value="1"/>
</dbReference>
<dbReference type="SUPFAM" id="SSF55874">
    <property type="entry name" value="ATPase domain of HSP90 chaperone/DNA topoisomerase II/histidine kinase"/>
    <property type="match status" value="1"/>
</dbReference>
<evidence type="ECO:0000256" key="5">
    <source>
        <dbReference type="ARBA" id="ARBA00022741"/>
    </source>
</evidence>
<dbReference type="Gene3D" id="3.30.565.10">
    <property type="entry name" value="Histidine kinase-like ATPase, C-terminal domain"/>
    <property type="match status" value="1"/>
</dbReference>
<comment type="caution">
    <text evidence="12">The sequence shown here is derived from an EMBL/GenBank/DDBJ whole genome shotgun (WGS) entry which is preliminary data.</text>
</comment>
<keyword evidence="4" id="KW-0808">Transferase</keyword>
<evidence type="ECO:0000256" key="6">
    <source>
        <dbReference type="ARBA" id="ARBA00022777"/>
    </source>
</evidence>
<dbReference type="EMBL" id="CAJB01000006">
    <property type="protein sequence ID" value="CCH76058.1"/>
    <property type="molecule type" value="Genomic_DNA"/>
</dbReference>
<dbReference type="InterPro" id="IPR003594">
    <property type="entry name" value="HATPase_dom"/>
</dbReference>
<protein>
    <recommendedName>
        <fullName evidence="2">histidine kinase</fullName>
        <ecNumber evidence="2">2.7.13.3</ecNumber>
    </recommendedName>
</protein>
<name>A0A077LSN8_9MICO</name>
<dbReference type="InterPro" id="IPR005467">
    <property type="entry name" value="His_kinase_dom"/>
</dbReference>
<dbReference type="GO" id="GO:0005524">
    <property type="term" value="F:ATP binding"/>
    <property type="evidence" value="ECO:0007669"/>
    <property type="project" value="UniProtKB-KW"/>
</dbReference>
<dbReference type="EC" id="2.7.13.3" evidence="2"/>
<evidence type="ECO:0000256" key="2">
    <source>
        <dbReference type="ARBA" id="ARBA00012438"/>
    </source>
</evidence>
<keyword evidence="10" id="KW-1133">Transmembrane helix</keyword>
<keyword evidence="8" id="KW-0902">Two-component regulatory system</keyword>